<evidence type="ECO:0000313" key="9">
    <source>
        <dbReference type="Proteomes" id="UP001210925"/>
    </source>
</evidence>
<feature type="transmembrane region" description="Helical" evidence="7">
    <location>
        <begin position="147"/>
        <end position="171"/>
    </location>
</feature>
<comment type="similarity">
    <text evidence="2">Belongs to the oxidase-dependent Fe transporter (OFeT) (TC 9.A.10.1) family.</text>
</comment>
<feature type="transmembrane region" description="Helical" evidence="7">
    <location>
        <begin position="284"/>
        <end position="307"/>
    </location>
</feature>
<protein>
    <recommendedName>
        <fullName evidence="10">High-affinity iron permease</fullName>
    </recommendedName>
</protein>
<dbReference type="Proteomes" id="UP001210925">
    <property type="component" value="Unassembled WGS sequence"/>
</dbReference>
<organism evidence="8 9">
    <name type="scientific">Boothiomyces macroporosus</name>
    <dbReference type="NCBI Taxonomy" id="261099"/>
    <lineage>
        <taxon>Eukaryota</taxon>
        <taxon>Fungi</taxon>
        <taxon>Fungi incertae sedis</taxon>
        <taxon>Chytridiomycota</taxon>
        <taxon>Chytridiomycota incertae sedis</taxon>
        <taxon>Chytridiomycetes</taxon>
        <taxon>Rhizophydiales</taxon>
        <taxon>Terramycetaceae</taxon>
        <taxon>Boothiomyces</taxon>
    </lineage>
</organism>
<evidence type="ECO:0000256" key="6">
    <source>
        <dbReference type="ARBA" id="ARBA00023136"/>
    </source>
</evidence>
<keyword evidence="9" id="KW-1185">Reference proteome</keyword>
<keyword evidence="3" id="KW-0406">Ion transport</keyword>
<gene>
    <name evidence="8" type="ORF">HK103_003375</name>
</gene>
<feature type="transmembrane region" description="Helical" evidence="7">
    <location>
        <begin position="203"/>
        <end position="224"/>
    </location>
</feature>
<evidence type="ECO:0000256" key="1">
    <source>
        <dbReference type="ARBA" id="ARBA00004141"/>
    </source>
</evidence>
<dbReference type="GO" id="GO:0015093">
    <property type="term" value="F:ferrous iron transmembrane transporter activity"/>
    <property type="evidence" value="ECO:0007669"/>
    <property type="project" value="TreeGrafter"/>
</dbReference>
<sequence>MLYFAIPLFFIIFRETIEAAIIVSVLLSFATRLNINEHMDRLSRKLKYAVVIGVVSGLVLTFGLGGIVIYVWYKYGENVWEKNELLWEGSLGVISSVFITVTAFAILKTKYLKEKLNKKLQTRIDNAQTQNATQDAESEMKSTVFMFFWISFLSVVREGLEAVVFMGGVAVSEPPSSIPIAAICGLVVGLLTGYIIHRGSAQLALKWFYATAAYVLFLMAAGLFSKSVGVFEDRAWTSIVPIDVDNPDAVVFDPRVNVWILAPEYSENSGFWSIFSAIFGYRKVATVGTIVSYISFWICICLALVLVKLRARSKMASEGTASEDDISSGAAIMVVGRSSSDTIEQASK</sequence>
<keyword evidence="6 7" id="KW-0472">Membrane</keyword>
<reference evidence="8" key="1">
    <citation type="submission" date="2020-05" db="EMBL/GenBank/DDBJ databases">
        <title>Phylogenomic resolution of chytrid fungi.</title>
        <authorList>
            <person name="Stajich J.E."/>
            <person name="Amses K."/>
            <person name="Simmons R."/>
            <person name="Seto K."/>
            <person name="Myers J."/>
            <person name="Bonds A."/>
            <person name="Quandt C.A."/>
            <person name="Barry K."/>
            <person name="Liu P."/>
            <person name="Grigoriev I."/>
            <person name="Longcore J.E."/>
            <person name="James T.Y."/>
        </authorList>
    </citation>
    <scope>NUCLEOTIDE SEQUENCE</scope>
    <source>
        <strain evidence="8">PLAUS21</strain>
    </source>
</reference>
<keyword evidence="4 7" id="KW-0812">Transmembrane</keyword>
<comment type="caution">
    <text evidence="8">The sequence shown here is derived from an EMBL/GenBank/DDBJ whole genome shotgun (WGS) entry which is preliminary data.</text>
</comment>
<evidence type="ECO:0008006" key="10">
    <source>
        <dbReference type="Google" id="ProtNLM"/>
    </source>
</evidence>
<evidence type="ECO:0000256" key="7">
    <source>
        <dbReference type="SAM" id="Phobius"/>
    </source>
</evidence>
<dbReference type="InterPro" id="IPR004923">
    <property type="entry name" value="FTR1/Fip1/EfeU"/>
</dbReference>
<evidence type="ECO:0000256" key="4">
    <source>
        <dbReference type="ARBA" id="ARBA00022692"/>
    </source>
</evidence>
<keyword evidence="3" id="KW-0813">Transport</keyword>
<accession>A0AAD5UCK2</accession>
<evidence type="ECO:0000256" key="2">
    <source>
        <dbReference type="ARBA" id="ARBA00008333"/>
    </source>
</evidence>
<feature type="transmembrane region" description="Helical" evidence="7">
    <location>
        <begin position="6"/>
        <end position="27"/>
    </location>
</feature>
<evidence type="ECO:0000256" key="5">
    <source>
        <dbReference type="ARBA" id="ARBA00022989"/>
    </source>
</evidence>
<dbReference type="AlphaFoldDB" id="A0AAD5UCK2"/>
<dbReference type="Pfam" id="PF03239">
    <property type="entry name" value="FTR1"/>
    <property type="match status" value="1"/>
</dbReference>
<feature type="transmembrane region" description="Helical" evidence="7">
    <location>
        <begin position="177"/>
        <end position="196"/>
    </location>
</feature>
<dbReference type="GO" id="GO:0033573">
    <property type="term" value="C:high-affinity iron permease complex"/>
    <property type="evidence" value="ECO:0007669"/>
    <property type="project" value="InterPro"/>
</dbReference>
<keyword evidence="5 7" id="KW-1133">Transmembrane helix</keyword>
<proteinExistence type="inferred from homology"/>
<feature type="transmembrane region" description="Helical" evidence="7">
    <location>
        <begin position="48"/>
        <end position="73"/>
    </location>
</feature>
<dbReference type="PANTHER" id="PTHR31632">
    <property type="entry name" value="IRON TRANSPORTER FTH1"/>
    <property type="match status" value="1"/>
</dbReference>
<keyword evidence="3" id="KW-0410">Iron transport</keyword>
<feature type="transmembrane region" description="Helical" evidence="7">
    <location>
        <begin position="85"/>
        <end position="107"/>
    </location>
</feature>
<name>A0AAD5UCK2_9FUNG</name>
<dbReference type="EMBL" id="JADGKB010000240">
    <property type="protein sequence ID" value="KAJ3250608.1"/>
    <property type="molecule type" value="Genomic_DNA"/>
</dbReference>
<comment type="subcellular location">
    <subcellularLocation>
        <location evidence="1">Membrane</location>
        <topology evidence="1">Multi-pass membrane protein</topology>
    </subcellularLocation>
</comment>
<evidence type="ECO:0000313" key="8">
    <source>
        <dbReference type="EMBL" id="KAJ3250608.1"/>
    </source>
</evidence>
<evidence type="ECO:0000256" key="3">
    <source>
        <dbReference type="ARBA" id="ARBA00022496"/>
    </source>
</evidence>
<dbReference type="PANTHER" id="PTHR31632:SF2">
    <property type="entry name" value="PLASMA MEMBRANE IRON PERMEASE"/>
    <property type="match status" value="1"/>
</dbReference>
<keyword evidence="3" id="KW-0408">Iron</keyword>